<dbReference type="GO" id="GO:0005886">
    <property type="term" value="C:plasma membrane"/>
    <property type="evidence" value="ECO:0007669"/>
    <property type="project" value="TreeGrafter"/>
</dbReference>
<dbReference type="SMART" id="SM01017">
    <property type="entry name" value="Arrestin_C"/>
    <property type="match status" value="1"/>
</dbReference>
<accession>A0A1E4T7H1</accession>
<evidence type="ECO:0000313" key="3">
    <source>
        <dbReference type="Proteomes" id="UP000094801"/>
    </source>
</evidence>
<dbReference type="AlphaFoldDB" id="A0A1E4T7H1"/>
<dbReference type="STRING" id="983967.A0A1E4T7H1"/>
<dbReference type="GO" id="GO:0005829">
    <property type="term" value="C:cytosol"/>
    <property type="evidence" value="ECO:0007669"/>
    <property type="project" value="TreeGrafter"/>
</dbReference>
<dbReference type="InterPro" id="IPR050357">
    <property type="entry name" value="Arrestin_domain-protein"/>
</dbReference>
<dbReference type="Proteomes" id="UP000094801">
    <property type="component" value="Unassembled WGS sequence"/>
</dbReference>
<gene>
    <name evidence="2" type="ORF">CANARDRAFT_192958</name>
</gene>
<organism evidence="2 3">
    <name type="scientific">[Candida] arabinofermentans NRRL YB-2248</name>
    <dbReference type="NCBI Taxonomy" id="983967"/>
    <lineage>
        <taxon>Eukaryota</taxon>
        <taxon>Fungi</taxon>
        <taxon>Dikarya</taxon>
        <taxon>Ascomycota</taxon>
        <taxon>Saccharomycotina</taxon>
        <taxon>Pichiomycetes</taxon>
        <taxon>Pichiales</taxon>
        <taxon>Pichiaceae</taxon>
        <taxon>Ogataea</taxon>
        <taxon>Ogataea/Candida clade</taxon>
    </lineage>
</organism>
<dbReference type="PANTHER" id="PTHR11188">
    <property type="entry name" value="ARRESTIN DOMAIN CONTAINING PROTEIN"/>
    <property type="match status" value="1"/>
</dbReference>
<protein>
    <recommendedName>
        <fullName evidence="1">Arrestin C-terminal-like domain-containing protein</fullName>
    </recommendedName>
</protein>
<dbReference type="GO" id="GO:0031625">
    <property type="term" value="F:ubiquitin protein ligase binding"/>
    <property type="evidence" value="ECO:0007669"/>
    <property type="project" value="TreeGrafter"/>
</dbReference>
<reference evidence="3" key="1">
    <citation type="submission" date="2016-04" db="EMBL/GenBank/DDBJ databases">
        <title>Comparative genomics of biotechnologically important yeasts.</title>
        <authorList>
            <consortium name="DOE Joint Genome Institute"/>
            <person name="Riley R."/>
            <person name="Haridas S."/>
            <person name="Wolfe K.H."/>
            <person name="Lopes M.R."/>
            <person name="Hittinger C.T."/>
            <person name="Goker M."/>
            <person name="Salamov A."/>
            <person name="Wisecaver J."/>
            <person name="Long T.M."/>
            <person name="Aerts A.L."/>
            <person name="Barry K."/>
            <person name="Choi C."/>
            <person name="Clum A."/>
            <person name="Coughlan A.Y."/>
            <person name="Deshpande S."/>
            <person name="Douglass A.P."/>
            <person name="Hanson S.J."/>
            <person name="Klenk H.-P."/>
            <person name="Labutti K."/>
            <person name="Lapidus A."/>
            <person name="Lindquist E."/>
            <person name="Lipzen A."/>
            <person name="Meier-Kolthoff J.P."/>
            <person name="Ohm R.A."/>
            <person name="Otillar R.P."/>
            <person name="Pangilinan J."/>
            <person name="Peng Y."/>
            <person name="Rokas A."/>
            <person name="Rosa C.A."/>
            <person name="Scheuner C."/>
            <person name="Sibirny A.A."/>
            <person name="Slot J.C."/>
            <person name="Stielow J.B."/>
            <person name="Sun H."/>
            <person name="Kurtzman C.P."/>
            <person name="Blackwell M."/>
            <person name="Grigoriev I.V."/>
            <person name="Jeffries T.W."/>
        </authorList>
    </citation>
    <scope>NUCLEOTIDE SEQUENCE [LARGE SCALE GENOMIC DNA]</scope>
    <source>
        <strain evidence="3">NRRL YB-2248</strain>
    </source>
</reference>
<dbReference type="Gene3D" id="2.60.40.640">
    <property type="match status" value="1"/>
</dbReference>
<keyword evidence="3" id="KW-1185">Reference proteome</keyword>
<dbReference type="GO" id="GO:0030674">
    <property type="term" value="F:protein-macromolecule adaptor activity"/>
    <property type="evidence" value="ECO:0007669"/>
    <property type="project" value="TreeGrafter"/>
</dbReference>
<feature type="non-terminal residue" evidence="2">
    <location>
        <position position="433"/>
    </location>
</feature>
<evidence type="ECO:0000313" key="2">
    <source>
        <dbReference type="EMBL" id="ODV87693.1"/>
    </source>
</evidence>
<dbReference type="InterPro" id="IPR011022">
    <property type="entry name" value="Arrestin_C-like"/>
</dbReference>
<evidence type="ECO:0000259" key="1">
    <source>
        <dbReference type="SMART" id="SM01017"/>
    </source>
</evidence>
<proteinExistence type="predicted"/>
<dbReference type="EMBL" id="KV453847">
    <property type="protein sequence ID" value="ODV87693.1"/>
    <property type="molecule type" value="Genomic_DNA"/>
</dbReference>
<sequence length="433" mass="48731">MLKFSSYTSAQQPKYFDIRLHTSHRNVLIIDGTNNDSNSILLTGHVVFSLPENIAVKKVSLNLIGTYKLDFLETLKVEKNLVANAVKAETCILKCEWDNLFTNAEGKILIGNYGDKIGFGNDGSDLSKATSALNDLLLNNPKTTKPSISKGKPIVLEFSNSIPTGETPFPNHANVSNDQLSFHLPKGNYSLPFKIVLPGNLPDTVEGLQCGSILYRFETKMEGSKHFKVPMIRYKYIRIFRTPIPSDIIVNEDCSIENSWPNKIQYEVRIPRKAVPIGGKTKIHILIIPLCKGLKLGKMSASIQQYFQLKGPKNESFEDEKTVYKCELPQISMDDLNPDRWSLEAKISIPKKLKQCSQDVTIQNDLIKIRHKLILNVNLINDDGHISQVKSKLPIIFYISPMEPIVARDAYIDSNGKVRFKAGKVPLFENEEE</sequence>
<dbReference type="GO" id="GO:0070086">
    <property type="term" value="P:ubiquitin-dependent endocytosis"/>
    <property type="evidence" value="ECO:0007669"/>
    <property type="project" value="TreeGrafter"/>
</dbReference>
<feature type="domain" description="Arrestin C-terminal-like" evidence="1">
    <location>
        <begin position="260"/>
        <end position="402"/>
    </location>
</feature>
<dbReference type="InterPro" id="IPR014752">
    <property type="entry name" value="Arrestin-like_C"/>
</dbReference>
<dbReference type="PANTHER" id="PTHR11188:SF62">
    <property type="entry name" value="ARRESTIN-RELATED TRAFFICKING ADAPTER 5"/>
    <property type="match status" value="1"/>
</dbReference>
<dbReference type="OrthoDB" id="2333384at2759"/>
<name>A0A1E4T7H1_9ASCO</name>
<dbReference type="Pfam" id="PF02752">
    <property type="entry name" value="Arrestin_C"/>
    <property type="match status" value="1"/>
</dbReference>